<dbReference type="GO" id="GO:0004190">
    <property type="term" value="F:aspartic-type endopeptidase activity"/>
    <property type="evidence" value="ECO:0007669"/>
    <property type="project" value="UniProtKB-KW"/>
</dbReference>
<keyword evidence="3 5" id="KW-0064">Aspartyl protease</keyword>
<organism evidence="8 9">
    <name type="scientific">Clathrus columnatus</name>
    <dbReference type="NCBI Taxonomy" id="1419009"/>
    <lineage>
        <taxon>Eukaryota</taxon>
        <taxon>Fungi</taxon>
        <taxon>Dikarya</taxon>
        <taxon>Basidiomycota</taxon>
        <taxon>Agaricomycotina</taxon>
        <taxon>Agaricomycetes</taxon>
        <taxon>Phallomycetidae</taxon>
        <taxon>Phallales</taxon>
        <taxon>Clathraceae</taxon>
        <taxon>Clathrus</taxon>
    </lineage>
</organism>
<dbReference type="CDD" id="cd06097">
    <property type="entry name" value="Aspergillopepsin_like"/>
    <property type="match status" value="1"/>
</dbReference>
<dbReference type="Gene3D" id="2.40.70.10">
    <property type="entry name" value="Acid Proteases"/>
    <property type="match status" value="2"/>
</dbReference>
<evidence type="ECO:0000313" key="9">
    <source>
        <dbReference type="Proteomes" id="UP001050691"/>
    </source>
</evidence>
<accession>A0AAV5A5D6</accession>
<dbReference type="PRINTS" id="PR00792">
    <property type="entry name" value="PEPSIN"/>
</dbReference>
<dbReference type="Proteomes" id="UP001050691">
    <property type="component" value="Unassembled WGS sequence"/>
</dbReference>
<dbReference type="InterPro" id="IPR001969">
    <property type="entry name" value="Aspartic_peptidase_AS"/>
</dbReference>
<feature type="compositionally biased region" description="Basic residues" evidence="6">
    <location>
        <begin position="72"/>
        <end position="82"/>
    </location>
</feature>
<dbReference type="SUPFAM" id="SSF50630">
    <property type="entry name" value="Acid proteases"/>
    <property type="match status" value="1"/>
</dbReference>
<dbReference type="PROSITE" id="PS51767">
    <property type="entry name" value="PEPTIDASE_A1"/>
    <property type="match status" value="1"/>
</dbReference>
<evidence type="ECO:0000256" key="1">
    <source>
        <dbReference type="ARBA" id="ARBA00007447"/>
    </source>
</evidence>
<evidence type="ECO:0000256" key="5">
    <source>
        <dbReference type="RuleBase" id="RU000454"/>
    </source>
</evidence>
<dbReference type="InterPro" id="IPR034163">
    <property type="entry name" value="Aspergillopepsin-like_cat_dom"/>
</dbReference>
<keyword evidence="9" id="KW-1185">Reference proteome</keyword>
<dbReference type="GO" id="GO:0006508">
    <property type="term" value="P:proteolysis"/>
    <property type="evidence" value="ECO:0007669"/>
    <property type="project" value="UniProtKB-KW"/>
</dbReference>
<evidence type="ECO:0000256" key="2">
    <source>
        <dbReference type="ARBA" id="ARBA00022670"/>
    </source>
</evidence>
<evidence type="ECO:0000256" key="6">
    <source>
        <dbReference type="SAM" id="MobiDB-lite"/>
    </source>
</evidence>
<protein>
    <recommendedName>
        <fullName evidence="7">Peptidase A1 domain-containing protein</fullName>
    </recommendedName>
</protein>
<keyword evidence="4 5" id="KW-0378">Hydrolase</keyword>
<evidence type="ECO:0000313" key="8">
    <source>
        <dbReference type="EMBL" id="GJJ09856.1"/>
    </source>
</evidence>
<dbReference type="Pfam" id="PF00026">
    <property type="entry name" value="Asp"/>
    <property type="match status" value="1"/>
</dbReference>
<comment type="similarity">
    <text evidence="1 5">Belongs to the peptidase A1 family.</text>
</comment>
<reference evidence="8" key="1">
    <citation type="submission" date="2021-10" db="EMBL/GenBank/DDBJ databases">
        <title>De novo Genome Assembly of Clathrus columnatus (Basidiomycota, Fungi) Using Illumina and Nanopore Sequence Data.</title>
        <authorList>
            <person name="Ogiso-Tanaka E."/>
            <person name="Itagaki H."/>
            <person name="Hosoya T."/>
            <person name="Hosaka K."/>
        </authorList>
    </citation>
    <scope>NUCLEOTIDE SEQUENCE</scope>
    <source>
        <strain evidence="8">MO-923</strain>
    </source>
</reference>
<evidence type="ECO:0000256" key="3">
    <source>
        <dbReference type="ARBA" id="ARBA00022750"/>
    </source>
</evidence>
<dbReference type="PROSITE" id="PS00141">
    <property type="entry name" value="ASP_PROTEASE"/>
    <property type="match status" value="2"/>
</dbReference>
<sequence length="455" mass="49551">MSSSFFNSLKKHIHTDMSSVTVLPRVKRNARPSGFAAYAKAISKYNIDTSVLVAHNGKVYKRRTAVNVVSLRKHHGRHHHHAHPGDSDTVDEVPAKDIQGDTEYDVPVTIGTPGVTLNLDFDTGSSDLWVWSSELTVSKSSHTIYNPKNSSTAKEVKGATWNIGYGDGSGASGNVFTDGEHIVLRISSLSDVFDAWLVRIGSITIPNQGIELAEKLSDSFLRRGGPDGLLGLAWPSLNTVKPQPVATPVENIISQGIAPGVFRYCLPPFHLIWRLKNAFNSVCLRKDADGFYTFGGIDAARAGVDESQIQYADIDNSQGFWMVNSESIIINGETVSQPGNAAILDTGTTLCLLADEVVQQIYQQIDGAKFDNEQGGYIYPTGSKVPQIELFIGDIKITLNAEDFDFEVSSGLTFGGIQSRGNNPFDIMGDVVLKSIYPIFDQDNVRVGIAQRTTN</sequence>
<comment type="caution">
    <text evidence="8">The sequence shown here is derived from an EMBL/GenBank/DDBJ whole genome shotgun (WGS) entry which is preliminary data.</text>
</comment>
<dbReference type="InterPro" id="IPR021109">
    <property type="entry name" value="Peptidase_aspartic_dom_sf"/>
</dbReference>
<keyword evidence="2 5" id="KW-0645">Protease</keyword>
<gene>
    <name evidence="8" type="ORF">Clacol_004080</name>
</gene>
<feature type="domain" description="Peptidase A1" evidence="7">
    <location>
        <begin position="104"/>
        <end position="450"/>
    </location>
</feature>
<dbReference type="InterPro" id="IPR033121">
    <property type="entry name" value="PEPTIDASE_A1"/>
</dbReference>
<evidence type="ECO:0000259" key="7">
    <source>
        <dbReference type="PROSITE" id="PS51767"/>
    </source>
</evidence>
<dbReference type="AlphaFoldDB" id="A0AAV5A5D6"/>
<proteinExistence type="inferred from homology"/>
<dbReference type="EMBL" id="BPWL01000004">
    <property type="protein sequence ID" value="GJJ09856.1"/>
    <property type="molecule type" value="Genomic_DNA"/>
</dbReference>
<dbReference type="PANTHER" id="PTHR47966:SF1">
    <property type="entry name" value="ASPARTYL PROTEINASE"/>
    <property type="match status" value="1"/>
</dbReference>
<feature type="region of interest" description="Disordered" evidence="6">
    <location>
        <begin position="72"/>
        <end position="92"/>
    </location>
</feature>
<evidence type="ECO:0000256" key="4">
    <source>
        <dbReference type="ARBA" id="ARBA00022801"/>
    </source>
</evidence>
<dbReference type="InterPro" id="IPR001461">
    <property type="entry name" value="Aspartic_peptidase_A1"/>
</dbReference>
<name>A0AAV5A5D6_9AGAM</name>
<dbReference type="PANTHER" id="PTHR47966">
    <property type="entry name" value="BETA-SITE APP-CLEAVING ENZYME, ISOFORM A-RELATED"/>
    <property type="match status" value="1"/>
</dbReference>